<gene>
    <name evidence="1" type="ORF">G6047_15135</name>
</gene>
<evidence type="ECO:0000313" key="2">
    <source>
        <dbReference type="Proteomes" id="UP000712080"/>
    </source>
</evidence>
<dbReference type="AlphaFoldDB" id="A0A972FNP2"/>
<dbReference type="InterPro" id="IPR012808">
    <property type="entry name" value="CHP02453"/>
</dbReference>
<protein>
    <submittedName>
        <fullName evidence="1">DUF2461 domain-containing protein</fullName>
    </submittedName>
</protein>
<evidence type="ECO:0000313" key="1">
    <source>
        <dbReference type="EMBL" id="NMH29371.1"/>
    </source>
</evidence>
<dbReference type="RefSeq" id="WP_169528465.1">
    <property type="nucleotide sequence ID" value="NZ_JAAMPU010000108.1"/>
</dbReference>
<keyword evidence="2" id="KW-1185">Reference proteome</keyword>
<dbReference type="PANTHER" id="PTHR36452:SF1">
    <property type="entry name" value="DUF2461 DOMAIN-CONTAINING PROTEIN"/>
    <property type="match status" value="1"/>
</dbReference>
<dbReference type="EMBL" id="JAAMPU010000108">
    <property type="protein sequence ID" value="NMH29371.1"/>
    <property type="molecule type" value="Genomic_DNA"/>
</dbReference>
<name>A0A972FNP2_9FLAO</name>
<reference evidence="1" key="1">
    <citation type="submission" date="2020-02" db="EMBL/GenBank/DDBJ databases">
        <title>Flavobacterium sp. genome.</title>
        <authorList>
            <person name="Jung H.S."/>
            <person name="Baek J.H."/>
            <person name="Jeon C.O."/>
        </authorList>
    </citation>
    <scope>NUCLEOTIDE SEQUENCE</scope>
    <source>
        <strain evidence="1">SE-s28</strain>
    </source>
</reference>
<dbReference type="Pfam" id="PF09365">
    <property type="entry name" value="DUF2461"/>
    <property type="match status" value="1"/>
</dbReference>
<sequence length="223" mass="26002">MIEKESLKFLGDLAKNNNRDWFLENKKRYEAYKKNYLEVIEGILKYLVPKDESLAQVDAKKCMFRINRDIRFSKDKSPYKTHMGIWIMAGQKHEWNPGYYVHIEKGKSFIAAGIWQPVPETLKKIRKEIEFFHEDLEAILNEKKFKAEFGPLSTEDSLKTTPKGFEKDHPASEHLKLKSFIARQSLPDAVFDDKNFEKTIADKLSAAKPLNDFLSRSLSNPED</sequence>
<dbReference type="Proteomes" id="UP000712080">
    <property type="component" value="Unassembled WGS sequence"/>
</dbReference>
<proteinExistence type="predicted"/>
<comment type="caution">
    <text evidence="1">The sequence shown here is derived from an EMBL/GenBank/DDBJ whole genome shotgun (WGS) entry which is preliminary data.</text>
</comment>
<dbReference type="PANTHER" id="PTHR36452">
    <property type="entry name" value="CHROMOSOME 12, WHOLE GENOME SHOTGUN SEQUENCE"/>
    <property type="match status" value="1"/>
</dbReference>
<dbReference type="PIRSF" id="PIRSF028451">
    <property type="entry name" value="UCP028451"/>
    <property type="match status" value="1"/>
</dbReference>
<accession>A0A972FNP2</accession>
<organism evidence="1 2">
    <name type="scientific">Flavobacterium silvaticum</name>
    <dbReference type="NCBI Taxonomy" id="1852020"/>
    <lineage>
        <taxon>Bacteria</taxon>
        <taxon>Pseudomonadati</taxon>
        <taxon>Bacteroidota</taxon>
        <taxon>Flavobacteriia</taxon>
        <taxon>Flavobacteriales</taxon>
        <taxon>Flavobacteriaceae</taxon>
        <taxon>Flavobacterium</taxon>
    </lineage>
</organism>
<dbReference type="InterPro" id="IPR015996">
    <property type="entry name" value="UCP028451"/>
</dbReference>
<dbReference type="NCBIfam" id="TIGR02453">
    <property type="entry name" value="TIGR02453 family protein"/>
    <property type="match status" value="1"/>
</dbReference>